<keyword evidence="10" id="KW-1185">Reference proteome</keyword>
<evidence type="ECO:0000313" key="10">
    <source>
        <dbReference type="Proteomes" id="UP001320420"/>
    </source>
</evidence>
<comment type="similarity">
    <text evidence="2">Belongs to the glycosyl hydrolase 76 family.</text>
</comment>
<name>A0AAN9V6R5_9PEZI</name>
<comment type="caution">
    <text evidence="9">The sequence shown here is derived from an EMBL/GenBank/DDBJ whole genome shotgun (WGS) entry which is preliminary data.</text>
</comment>
<evidence type="ECO:0000256" key="4">
    <source>
        <dbReference type="ARBA" id="ARBA00022729"/>
    </source>
</evidence>
<evidence type="ECO:0000256" key="1">
    <source>
        <dbReference type="ARBA" id="ARBA00001452"/>
    </source>
</evidence>
<evidence type="ECO:0000256" key="7">
    <source>
        <dbReference type="ARBA" id="ARBA00023295"/>
    </source>
</evidence>
<keyword evidence="4 8" id="KW-0732">Signal</keyword>
<dbReference type="EC" id="3.2.1.101" evidence="3"/>
<evidence type="ECO:0000256" key="5">
    <source>
        <dbReference type="ARBA" id="ARBA00022801"/>
    </source>
</evidence>
<evidence type="ECO:0000256" key="8">
    <source>
        <dbReference type="SAM" id="SignalP"/>
    </source>
</evidence>
<dbReference type="InterPro" id="IPR014480">
    <property type="entry name" value="Mannan-1_6-alpha_mannosidase"/>
</dbReference>
<evidence type="ECO:0000256" key="6">
    <source>
        <dbReference type="ARBA" id="ARBA00023180"/>
    </source>
</evidence>
<reference evidence="9 10" key="1">
    <citation type="submission" date="2024-02" db="EMBL/GenBank/DDBJ databases">
        <title>De novo assembly and annotation of 12 fungi associated with fruit tree decline syndrome in Ontario, Canada.</title>
        <authorList>
            <person name="Sulman M."/>
            <person name="Ellouze W."/>
            <person name="Ilyukhin E."/>
        </authorList>
    </citation>
    <scope>NUCLEOTIDE SEQUENCE [LARGE SCALE GENOMIC DNA]</scope>
    <source>
        <strain evidence="9 10">M11/M66-122</strain>
    </source>
</reference>
<dbReference type="InterPro" id="IPR008928">
    <property type="entry name" value="6-hairpin_glycosidase_sf"/>
</dbReference>
<dbReference type="GO" id="GO:0008496">
    <property type="term" value="F:mannan endo-1,6-alpha-mannosidase activity"/>
    <property type="evidence" value="ECO:0007669"/>
    <property type="project" value="UniProtKB-EC"/>
</dbReference>
<dbReference type="InterPro" id="IPR005198">
    <property type="entry name" value="Glyco_hydro_76"/>
</dbReference>
<sequence>MVQLQTIRLAQLLLLGANGALGALTVDVEDQDSIKAAASLVAEDLMTFYKGDEKGEVPGILPAPPDGDYYWWSGAALWSTLIDYRNRSGNTAYDDTITRGILWQTGAGDDFMPANWTTTMGNDDQAFWGLSASLAATTGFKDPDATDPQWVSLAKAVFDEQTSEDRRVDDGDCSGALRWQIYPFNQGYNYISCE</sequence>
<protein>
    <recommendedName>
        <fullName evidence="3">mannan endo-1,6-alpha-mannosidase</fullName>
        <ecNumber evidence="3">3.2.1.101</ecNumber>
    </recommendedName>
</protein>
<keyword evidence="7" id="KW-0326">Glycosidase</keyword>
<feature type="chain" id="PRO_5042966300" description="mannan endo-1,6-alpha-mannosidase" evidence="8">
    <location>
        <begin position="23"/>
        <end position="194"/>
    </location>
</feature>
<dbReference type="SUPFAM" id="SSF48208">
    <property type="entry name" value="Six-hairpin glycosidases"/>
    <property type="match status" value="1"/>
</dbReference>
<comment type="catalytic activity">
    <reaction evidence="1">
        <text>Random hydrolysis of (1-&gt;6)-alpha-D-mannosidic linkages in unbranched (1-&gt;6)-mannans.</text>
        <dbReference type="EC" id="3.2.1.101"/>
    </reaction>
</comment>
<keyword evidence="5" id="KW-0378">Hydrolase</keyword>
<proteinExistence type="inferred from homology"/>
<dbReference type="GO" id="GO:0016052">
    <property type="term" value="P:carbohydrate catabolic process"/>
    <property type="evidence" value="ECO:0007669"/>
    <property type="project" value="InterPro"/>
</dbReference>
<dbReference type="AlphaFoldDB" id="A0AAN9V6R5"/>
<dbReference type="Proteomes" id="UP001320420">
    <property type="component" value="Unassembled WGS sequence"/>
</dbReference>
<gene>
    <name evidence="9" type="ORF">SLS62_002498</name>
</gene>
<dbReference type="Gene3D" id="1.50.10.20">
    <property type="match status" value="1"/>
</dbReference>
<keyword evidence="6" id="KW-0325">Glycoprotein</keyword>
<organism evidence="9 10">
    <name type="scientific">Diatrype stigma</name>
    <dbReference type="NCBI Taxonomy" id="117547"/>
    <lineage>
        <taxon>Eukaryota</taxon>
        <taxon>Fungi</taxon>
        <taxon>Dikarya</taxon>
        <taxon>Ascomycota</taxon>
        <taxon>Pezizomycotina</taxon>
        <taxon>Sordariomycetes</taxon>
        <taxon>Xylariomycetidae</taxon>
        <taxon>Xylariales</taxon>
        <taxon>Diatrypaceae</taxon>
        <taxon>Diatrype</taxon>
    </lineage>
</organism>
<dbReference type="PANTHER" id="PTHR12145">
    <property type="entry name" value="MANNAN ENDO-1,6-ALPHA-MANNOSIDASE DCW1"/>
    <property type="match status" value="1"/>
</dbReference>
<evidence type="ECO:0000313" key="9">
    <source>
        <dbReference type="EMBL" id="KAK7755564.1"/>
    </source>
</evidence>
<dbReference type="PANTHER" id="PTHR12145:SF36">
    <property type="entry name" value="MANNAN ENDO-1,6-ALPHA-MANNOSIDASE DCW1"/>
    <property type="match status" value="1"/>
</dbReference>
<evidence type="ECO:0000256" key="3">
    <source>
        <dbReference type="ARBA" id="ARBA00012350"/>
    </source>
</evidence>
<evidence type="ECO:0000256" key="2">
    <source>
        <dbReference type="ARBA" id="ARBA00009699"/>
    </source>
</evidence>
<dbReference type="GO" id="GO:0009272">
    <property type="term" value="P:fungal-type cell wall biogenesis"/>
    <property type="evidence" value="ECO:0007669"/>
    <property type="project" value="TreeGrafter"/>
</dbReference>
<accession>A0AAN9V6R5</accession>
<dbReference type="Pfam" id="PF03663">
    <property type="entry name" value="Glyco_hydro_76"/>
    <property type="match status" value="1"/>
</dbReference>
<feature type="signal peptide" evidence="8">
    <location>
        <begin position="1"/>
        <end position="22"/>
    </location>
</feature>
<dbReference type="EMBL" id="JAKJXP020000012">
    <property type="protein sequence ID" value="KAK7755564.1"/>
    <property type="molecule type" value="Genomic_DNA"/>
</dbReference>